<proteinExistence type="predicted"/>
<protein>
    <submittedName>
        <fullName evidence="1">Uncharacterized protein</fullName>
    </submittedName>
</protein>
<dbReference type="Proteomes" id="UP000887013">
    <property type="component" value="Unassembled WGS sequence"/>
</dbReference>
<dbReference type="EMBL" id="BMAW01029744">
    <property type="protein sequence ID" value="GFU13478.1"/>
    <property type="molecule type" value="Genomic_DNA"/>
</dbReference>
<reference evidence="1" key="1">
    <citation type="submission" date="2020-08" db="EMBL/GenBank/DDBJ databases">
        <title>Multicomponent nature underlies the extraordinary mechanical properties of spider dragline silk.</title>
        <authorList>
            <person name="Kono N."/>
            <person name="Nakamura H."/>
            <person name="Mori M."/>
            <person name="Yoshida Y."/>
            <person name="Ohtoshi R."/>
            <person name="Malay A.D."/>
            <person name="Moran D.A.P."/>
            <person name="Tomita M."/>
            <person name="Numata K."/>
            <person name="Arakawa K."/>
        </authorList>
    </citation>
    <scope>NUCLEOTIDE SEQUENCE</scope>
</reference>
<sequence length="95" mass="10477">MVASVGLEFAPVSEQADIYWFGEILKEKGDEIWVVITGKVWFSPDCGVFKVFDDGEVHCRGNAVIAIRDSFDRKCHEELDVGVVWLTGMIGVAAA</sequence>
<gene>
    <name evidence="1" type="ORF">NPIL_38171</name>
</gene>
<keyword evidence="2" id="KW-1185">Reference proteome</keyword>
<evidence type="ECO:0000313" key="1">
    <source>
        <dbReference type="EMBL" id="GFU13478.1"/>
    </source>
</evidence>
<accession>A0A8X6UG26</accession>
<name>A0A8X6UG26_NEPPI</name>
<comment type="caution">
    <text evidence="1">The sequence shown here is derived from an EMBL/GenBank/DDBJ whole genome shotgun (WGS) entry which is preliminary data.</text>
</comment>
<organism evidence="1 2">
    <name type="scientific">Nephila pilipes</name>
    <name type="common">Giant wood spider</name>
    <name type="synonym">Nephila maculata</name>
    <dbReference type="NCBI Taxonomy" id="299642"/>
    <lineage>
        <taxon>Eukaryota</taxon>
        <taxon>Metazoa</taxon>
        <taxon>Ecdysozoa</taxon>
        <taxon>Arthropoda</taxon>
        <taxon>Chelicerata</taxon>
        <taxon>Arachnida</taxon>
        <taxon>Araneae</taxon>
        <taxon>Araneomorphae</taxon>
        <taxon>Entelegynae</taxon>
        <taxon>Araneoidea</taxon>
        <taxon>Nephilidae</taxon>
        <taxon>Nephila</taxon>
    </lineage>
</organism>
<dbReference type="AlphaFoldDB" id="A0A8X6UG26"/>
<evidence type="ECO:0000313" key="2">
    <source>
        <dbReference type="Proteomes" id="UP000887013"/>
    </source>
</evidence>